<feature type="coiled-coil region" evidence="1">
    <location>
        <begin position="83"/>
        <end position="110"/>
    </location>
</feature>
<keyword evidence="1" id="KW-0175">Coiled coil</keyword>
<feature type="transmembrane region" description="Helical" evidence="2">
    <location>
        <begin position="7"/>
        <end position="28"/>
    </location>
</feature>
<feature type="transmembrane region" description="Helical" evidence="2">
    <location>
        <begin position="48"/>
        <end position="70"/>
    </location>
</feature>
<keyword evidence="2" id="KW-0812">Transmembrane</keyword>
<reference evidence="3 4" key="1">
    <citation type="submission" date="2019-02" db="EMBL/GenBank/DDBJ databases">
        <title>Deep-cultivation of Planctomycetes and their phenomic and genomic characterization uncovers novel biology.</title>
        <authorList>
            <person name="Wiegand S."/>
            <person name="Jogler M."/>
            <person name="Boedeker C."/>
            <person name="Pinto D."/>
            <person name="Vollmers J."/>
            <person name="Rivas-Marin E."/>
            <person name="Kohn T."/>
            <person name="Peeters S.H."/>
            <person name="Heuer A."/>
            <person name="Rast P."/>
            <person name="Oberbeckmann S."/>
            <person name="Bunk B."/>
            <person name="Jeske O."/>
            <person name="Meyerdierks A."/>
            <person name="Storesund J.E."/>
            <person name="Kallscheuer N."/>
            <person name="Luecker S."/>
            <person name="Lage O.M."/>
            <person name="Pohl T."/>
            <person name="Merkel B.J."/>
            <person name="Hornburger P."/>
            <person name="Mueller R.-W."/>
            <person name="Bruemmer F."/>
            <person name="Labrenz M."/>
            <person name="Spormann A.M."/>
            <person name="Op Den Camp H."/>
            <person name="Overmann J."/>
            <person name="Amann R."/>
            <person name="Jetten M.S.M."/>
            <person name="Mascher T."/>
            <person name="Medema M.H."/>
            <person name="Devos D.P."/>
            <person name="Kaster A.-K."/>
            <person name="Ovreas L."/>
            <person name="Rohde M."/>
            <person name="Galperin M.Y."/>
            <person name="Jogler C."/>
        </authorList>
    </citation>
    <scope>NUCLEOTIDE SEQUENCE [LARGE SCALE GENOMIC DNA]</scope>
    <source>
        <strain evidence="3 4">KOR34</strain>
    </source>
</reference>
<name>A0A5C5VH42_9BACT</name>
<evidence type="ECO:0000256" key="1">
    <source>
        <dbReference type="SAM" id="Coils"/>
    </source>
</evidence>
<protein>
    <submittedName>
        <fullName evidence="3">Inner membrane protein YiaW</fullName>
    </submittedName>
</protein>
<dbReference type="RefSeq" id="WP_146564657.1">
    <property type="nucleotide sequence ID" value="NZ_SIHJ01000001.1"/>
</dbReference>
<dbReference type="EMBL" id="SIHJ01000001">
    <property type="protein sequence ID" value="TWT37313.1"/>
    <property type="molecule type" value="Genomic_DNA"/>
</dbReference>
<dbReference type="InterPro" id="IPR011223">
    <property type="entry name" value="UCP028770"/>
</dbReference>
<sequence>MPDGATYFAWFILTLLAGVAVGLIVWLGSLPGAIAARRNHPQADAINALSWFGLLLGGLGWVLAFVWALYRPAGGAAADPDALSRLRGETDALKQRVAELESRLAEQNKGGPAP</sequence>
<organism evidence="3 4">
    <name type="scientific">Posidoniimonas corsicana</name>
    <dbReference type="NCBI Taxonomy" id="1938618"/>
    <lineage>
        <taxon>Bacteria</taxon>
        <taxon>Pseudomonadati</taxon>
        <taxon>Planctomycetota</taxon>
        <taxon>Planctomycetia</taxon>
        <taxon>Pirellulales</taxon>
        <taxon>Lacipirellulaceae</taxon>
        <taxon>Posidoniimonas</taxon>
    </lineage>
</organism>
<dbReference type="AlphaFoldDB" id="A0A5C5VH42"/>
<keyword evidence="2" id="KW-1133">Transmembrane helix</keyword>
<accession>A0A5C5VH42</accession>
<evidence type="ECO:0000313" key="4">
    <source>
        <dbReference type="Proteomes" id="UP000316714"/>
    </source>
</evidence>
<proteinExistence type="predicted"/>
<gene>
    <name evidence="3" type="primary">yiaW</name>
    <name evidence="3" type="ORF">KOR34_22610</name>
</gene>
<keyword evidence="2" id="KW-0472">Membrane</keyword>
<dbReference type="OrthoDB" id="288120at2"/>
<dbReference type="Proteomes" id="UP000316714">
    <property type="component" value="Unassembled WGS sequence"/>
</dbReference>
<keyword evidence="4" id="KW-1185">Reference proteome</keyword>
<dbReference type="Pfam" id="PF11742">
    <property type="entry name" value="DUF3302"/>
    <property type="match status" value="1"/>
</dbReference>
<comment type="caution">
    <text evidence="3">The sequence shown here is derived from an EMBL/GenBank/DDBJ whole genome shotgun (WGS) entry which is preliminary data.</text>
</comment>
<evidence type="ECO:0000313" key="3">
    <source>
        <dbReference type="EMBL" id="TWT37313.1"/>
    </source>
</evidence>
<evidence type="ECO:0000256" key="2">
    <source>
        <dbReference type="SAM" id="Phobius"/>
    </source>
</evidence>